<dbReference type="SUPFAM" id="SSF51101">
    <property type="entry name" value="Mannose-binding lectins"/>
    <property type="match status" value="1"/>
</dbReference>
<sequence length="181" mass="19695">MLWKDPKGVCGIQMNTTNGKTSRHFGSDSGTLTIMRSTGGCLAGFSGIVQADKIHDLQTIWRHDVQGSGLGGDRVFSQYYGGVAGTPFSDWPFVRHSDSAHIKKIRVKCGTYVDGIQAGYALFRQVRYNKYIVQLCFVTNRGRTSDIFGGGEGEDCRCQAPKLAMAKLPVCTTFAARAGTD</sequence>
<gene>
    <name evidence="1" type="ORF">RDB_LOCUS134586</name>
</gene>
<dbReference type="EMBL" id="CAJMWZ010007103">
    <property type="protein sequence ID" value="CAE6533037.1"/>
    <property type="molecule type" value="Genomic_DNA"/>
</dbReference>
<accession>A0A8H3DJ14</accession>
<dbReference type="InterPro" id="IPR036404">
    <property type="entry name" value="Jacalin-like_lectin_dom_sf"/>
</dbReference>
<dbReference type="Proteomes" id="UP000663850">
    <property type="component" value="Unassembled WGS sequence"/>
</dbReference>
<dbReference type="AlphaFoldDB" id="A0A8H3DJ14"/>
<evidence type="ECO:0000313" key="2">
    <source>
        <dbReference type="Proteomes" id="UP000663850"/>
    </source>
</evidence>
<organism evidence="1 2">
    <name type="scientific">Rhizoctonia solani</name>
    <dbReference type="NCBI Taxonomy" id="456999"/>
    <lineage>
        <taxon>Eukaryota</taxon>
        <taxon>Fungi</taxon>
        <taxon>Dikarya</taxon>
        <taxon>Basidiomycota</taxon>
        <taxon>Agaricomycotina</taxon>
        <taxon>Agaricomycetes</taxon>
        <taxon>Cantharellales</taxon>
        <taxon>Ceratobasidiaceae</taxon>
        <taxon>Rhizoctonia</taxon>
    </lineage>
</organism>
<evidence type="ECO:0008006" key="3">
    <source>
        <dbReference type="Google" id="ProtNLM"/>
    </source>
</evidence>
<proteinExistence type="predicted"/>
<evidence type="ECO:0000313" key="1">
    <source>
        <dbReference type="EMBL" id="CAE6533037.1"/>
    </source>
</evidence>
<comment type="caution">
    <text evidence="1">The sequence shown here is derived from an EMBL/GenBank/DDBJ whole genome shotgun (WGS) entry which is preliminary data.</text>
</comment>
<name>A0A8H3DJ14_9AGAM</name>
<reference evidence="1" key="1">
    <citation type="submission" date="2021-01" db="EMBL/GenBank/DDBJ databases">
        <authorList>
            <person name="Kaushik A."/>
        </authorList>
    </citation>
    <scope>NUCLEOTIDE SEQUENCE</scope>
    <source>
        <strain evidence="1">Type strain: AG8-Rh-89/</strain>
    </source>
</reference>
<protein>
    <recommendedName>
        <fullName evidence="3">Jacalin-type lectin domain-containing protein</fullName>
    </recommendedName>
</protein>